<dbReference type="EMBL" id="LR796384">
    <property type="protein sequence ID" value="CAB4140889.1"/>
    <property type="molecule type" value="Genomic_DNA"/>
</dbReference>
<protein>
    <submittedName>
        <fullName evidence="1">Uncharacterized protein</fullName>
    </submittedName>
</protein>
<gene>
    <name evidence="1" type="ORF">UFOVP401_5</name>
</gene>
<evidence type="ECO:0000313" key="1">
    <source>
        <dbReference type="EMBL" id="CAB4140889.1"/>
    </source>
</evidence>
<sequence length="80" mass="9171">MKSDIVNRLRTNRECLAPCLMDEAADEIVRLEGVVLGLTAERDEARREVCNNEANHLPTMADPRREANRRGWDCFKEDGK</sequence>
<name>A0A6J5MB04_9CAUD</name>
<proteinExistence type="predicted"/>
<reference evidence="1" key="1">
    <citation type="submission" date="2020-04" db="EMBL/GenBank/DDBJ databases">
        <authorList>
            <person name="Chiriac C."/>
            <person name="Salcher M."/>
            <person name="Ghai R."/>
            <person name="Kavagutti S V."/>
        </authorList>
    </citation>
    <scope>NUCLEOTIDE SEQUENCE</scope>
</reference>
<organism evidence="1">
    <name type="scientific">uncultured Caudovirales phage</name>
    <dbReference type="NCBI Taxonomy" id="2100421"/>
    <lineage>
        <taxon>Viruses</taxon>
        <taxon>Duplodnaviria</taxon>
        <taxon>Heunggongvirae</taxon>
        <taxon>Uroviricota</taxon>
        <taxon>Caudoviricetes</taxon>
        <taxon>Peduoviridae</taxon>
        <taxon>Maltschvirus</taxon>
        <taxon>Maltschvirus maltsch</taxon>
    </lineage>
</organism>
<accession>A0A6J5MB04</accession>